<keyword evidence="1" id="KW-0805">Transcription regulation</keyword>
<evidence type="ECO:0000313" key="5">
    <source>
        <dbReference type="EMBL" id="GAA4319260.1"/>
    </source>
</evidence>
<proteinExistence type="predicted"/>
<evidence type="ECO:0000259" key="4">
    <source>
        <dbReference type="PROSITE" id="PS01124"/>
    </source>
</evidence>
<dbReference type="InterPro" id="IPR009057">
    <property type="entry name" value="Homeodomain-like_sf"/>
</dbReference>
<dbReference type="Proteomes" id="UP001500582">
    <property type="component" value="Unassembled WGS sequence"/>
</dbReference>
<keyword evidence="3" id="KW-0804">Transcription</keyword>
<name>A0ABP8G8Q3_9SPHI</name>
<organism evidence="5 6">
    <name type="scientific">Mucilaginibacter gynuensis</name>
    <dbReference type="NCBI Taxonomy" id="1302236"/>
    <lineage>
        <taxon>Bacteria</taxon>
        <taxon>Pseudomonadati</taxon>
        <taxon>Bacteroidota</taxon>
        <taxon>Sphingobacteriia</taxon>
        <taxon>Sphingobacteriales</taxon>
        <taxon>Sphingobacteriaceae</taxon>
        <taxon>Mucilaginibacter</taxon>
    </lineage>
</organism>
<dbReference type="EMBL" id="BAABFT010000003">
    <property type="protein sequence ID" value="GAA4319260.1"/>
    <property type="molecule type" value="Genomic_DNA"/>
</dbReference>
<dbReference type="SUPFAM" id="SSF46689">
    <property type="entry name" value="Homeodomain-like"/>
    <property type="match status" value="1"/>
</dbReference>
<feature type="domain" description="HTH araC/xylS-type" evidence="4">
    <location>
        <begin position="155"/>
        <end position="257"/>
    </location>
</feature>
<evidence type="ECO:0000256" key="2">
    <source>
        <dbReference type="ARBA" id="ARBA00023125"/>
    </source>
</evidence>
<dbReference type="Pfam" id="PF12833">
    <property type="entry name" value="HTH_18"/>
    <property type="match status" value="1"/>
</dbReference>
<sequence>MRYQQIQAPEHLKNHIRYFWTLESDSLHTSAQQFTTIADGCPGLIFQHADYGKLSQFDKKMPGLCLYGQTTKYAQISLSGRFNTIGVYFYPSVLRSVFGISADELTDSCIDMNLLPGIQANFESQLLQAVSVPQKVSILSACIAQQIKLNNKANDSLSQFALLQIIGSKGIIPLSDLQQNLKLSERSFERRFKQYVGISPKLFSRICRFQSSLSQLRSNDYDKLTDVAYQNEYADQSHFIRAFKEFAGVSPYQYQKKSNEIVENLAAMNN</sequence>
<reference evidence="6" key="1">
    <citation type="journal article" date="2019" name="Int. J. Syst. Evol. Microbiol.">
        <title>The Global Catalogue of Microorganisms (GCM) 10K type strain sequencing project: providing services to taxonomists for standard genome sequencing and annotation.</title>
        <authorList>
            <consortium name="The Broad Institute Genomics Platform"/>
            <consortium name="The Broad Institute Genome Sequencing Center for Infectious Disease"/>
            <person name="Wu L."/>
            <person name="Ma J."/>
        </authorList>
    </citation>
    <scope>NUCLEOTIDE SEQUENCE [LARGE SCALE GENOMIC DNA]</scope>
    <source>
        <strain evidence="6">JCM 17705</strain>
    </source>
</reference>
<dbReference type="PANTHER" id="PTHR46796">
    <property type="entry name" value="HTH-TYPE TRANSCRIPTIONAL ACTIVATOR RHAS-RELATED"/>
    <property type="match status" value="1"/>
</dbReference>
<keyword evidence="6" id="KW-1185">Reference proteome</keyword>
<dbReference type="InterPro" id="IPR018060">
    <property type="entry name" value="HTH_AraC"/>
</dbReference>
<dbReference type="InterPro" id="IPR046532">
    <property type="entry name" value="DUF6597"/>
</dbReference>
<dbReference type="RefSeq" id="WP_345210690.1">
    <property type="nucleotide sequence ID" value="NZ_BAABFT010000003.1"/>
</dbReference>
<dbReference type="SMART" id="SM00342">
    <property type="entry name" value="HTH_ARAC"/>
    <property type="match status" value="1"/>
</dbReference>
<dbReference type="Pfam" id="PF20240">
    <property type="entry name" value="DUF6597"/>
    <property type="match status" value="1"/>
</dbReference>
<evidence type="ECO:0000256" key="3">
    <source>
        <dbReference type="ARBA" id="ARBA00023163"/>
    </source>
</evidence>
<dbReference type="PANTHER" id="PTHR46796:SF13">
    <property type="entry name" value="HTH-TYPE TRANSCRIPTIONAL ACTIVATOR RHAS"/>
    <property type="match status" value="1"/>
</dbReference>
<keyword evidence="2" id="KW-0238">DNA-binding</keyword>
<protein>
    <recommendedName>
        <fullName evidence="4">HTH araC/xylS-type domain-containing protein</fullName>
    </recommendedName>
</protein>
<dbReference type="InterPro" id="IPR050204">
    <property type="entry name" value="AraC_XylS_family_regulators"/>
</dbReference>
<dbReference type="PROSITE" id="PS01124">
    <property type="entry name" value="HTH_ARAC_FAMILY_2"/>
    <property type="match status" value="1"/>
</dbReference>
<comment type="caution">
    <text evidence="5">The sequence shown here is derived from an EMBL/GenBank/DDBJ whole genome shotgun (WGS) entry which is preliminary data.</text>
</comment>
<accession>A0ABP8G8Q3</accession>
<evidence type="ECO:0000256" key="1">
    <source>
        <dbReference type="ARBA" id="ARBA00023015"/>
    </source>
</evidence>
<gene>
    <name evidence="5" type="ORF">GCM10023149_17870</name>
</gene>
<evidence type="ECO:0000313" key="6">
    <source>
        <dbReference type="Proteomes" id="UP001500582"/>
    </source>
</evidence>
<dbReference type="Gene3D" id="1.10.10.60">
    <property type="entry name" value="Homeodomain-like"/>
    <property type="match status" value="1"/>
</dbReference>